<keyword evidence="2" id="KW-1185">Reference proteome</keyword>
<name>A0A182QGS5_9DIPT</name>
<dbReference type="EMBL" id="AXCN02002364">
    <property type="status" value="NOT_ANNOTATED_CDS"/>
    <property type="molecule type" value="Genomic_DNA"/>
</dbReference>
<dbReference type="VEuPathDB" id="VectorBase:AFAF009856"/>
<reference evidence="1" key="2">
    <citation type="submission" date="2020-05" db="UniProtKB">
        <authorList>
            <consortium name="EnsemblMetazoa"/>
        </authorList>
    </citation>
    <scope>IDENTIFICATION</scope>
    <source>
        <strain evidence="1">FAR1</strain>
    </source>
</reference>
<dbReference type="AlphaFoldDB" id="A0A182QGS5"/>
<evidence type="ECO:0000313" key="2">
    <source>
        <dbReference type="Proteomes" id="UP000075886"/>
    </source>
</evidence>
<proteinExistence type="predicted"/>
<evidence type="ECO:0000313" key="1">
    <source>
        <dbReference type="EnsemblMetazoa" id="AFAF009856-PA"/>
    </source>
</evidence>
<protein>
    <submittedName>
        <fullName evidence="1">Uncharacterized protein</fullName>
    </submittedName>
</protein>
<accession>A0A182QGS5</accession>
<dbReference type="EnsemblMetazoa" id="AFAF009856-RA">
    <property type="protein sequence ID" value="AFAF009856-PA"/>
    <property type="gene ID" value="AFAF009856"/>
</dbReference>
<organism evidence="1 2">
    <name type="scientific">Anopheles farauti</name>
    <dbReference type="NCBI Taxonomy" id="69004"/>
    <lineage>
        <taxon>Eukaryota</taxon>
        <taxon>Metazoa</taxon>
        <taxon>Ecdysozoa</taxon>
        <taxon>Arthropoda</taxon>
        <taxon>Hexapoda</taxon>
        <taxon>Insecta</taxon>
        <taxon>Pterygota</taxon>
        <taxon>Neoptera</taxon>
        <taxon>Endopterygota</taxon>
        <taxon>Diptera</taxon>
        <taxon>Nematocera</taxon>
        <taxon>Culicoidea</taxon>
        <taxon>Culicidae</taxon>
        <taxon>Anophelinae</taxon>
        <taxon>Anopheles</taxon>
    </lineage>
</organism>
<reference evidence="2" key="1">
    <citation type="submission" date="2014-01" db="EMBL/GenBank/DDBJ databases">
        <title>The Genome Sequence of Anopheles farauti FAR1 (V2).</title>
        <authorList>
            <consortium name="The Broad Institute Genomics Platform"/>
            <person name="Neafsey D.E."/>
            <person name="Besansky N."/>
            <person name="Howell P."/>
            <person name="Walton C."/>
            <person name="Young S.K."/>
            <person name="Zeng Q."/>
            <person name="Gargeya S."/>
            <person name="Fitzgerald M."/>
            <person name="Haas B."/>
            <person name="Abouelleil A."/>
            <person name="Allen A.W."/>
            <person name="Alvarado L."/>
            <person name="Arachchi H.M."/>
            <person name="Berlin A.M."/>
            <person name="Chapman S.B."/>
            <person name="Gainer-Dewar J."/>
            <person name="Goldberg J."/>
            <person name="Griggs A."/>
            <person name="Gujja S."/>
            <person name="Hansen M."/>
            <person name="Howarth C."/>
            <person name="Imamovic A."/>
            <person name="Ireland A."/>
            <person name="Larimer J."/>
            <person name="McCowan C."/>
            <person name="Murphy C."/>
            <person name="Pearson M."/>
            <person name="Poon T.W."/>
            <person name="Priest M."/>
            <person name="Roberts A."/>
            <person name="Saif S."/>
            <person name="Shea T."/>
            <person name="Sisk P."/>
            <person name="Sykes S."/>
            <person name="Wortman J."/>
            <person name="Nusbaum C."/>
            <person name="Birren B."/>
        </authorList>
    </citation>
    <scope>NUCLEOTIDE SEQUENCE [LARGE SCALE GENOMIC DNA]</scope>
    <source>
        <strain evidence="2">FAR1</strain>
    </source>
</reference>
<sequence>MFDRIDVPETIIALSSDHFPMIPQVDDEATHSWRQRRNYRKADWCRFESIMDSIVPTDVPLDTGSDIDAALANLDINMKEAESRSVPLVEVRSHLVSIDSETQRLISIKNSMHRRSCQHLD</sequence>
<dbReference type="Proteomes" id="UP000075886">
    <property type="component" value="Unassembled WGS sequence"/>
</dbReference>